<dbReference type="InterPro" id="IPR004294">
    <property type="entry name" value="Carotenoid_Oase"/>
</dbReference>
<evidence type="ECO:0000256" key="1">
    <source>
        <dbReference type="ARBA" id="ARBA00006787"/>
    </source>
</evidence>
<feature type="binding site" evidence="5">
    <location>
        <position position="159"/>
    </location>
    <ligand>
        <name>Fe cation</name>
        <dbReference type="ChEBI" id="CHEBI:24875"/>
        <note>catalytic</note>
    </ligand>
</feature>
<evidence type="ECO:0000256" key="2">
    <source>
        <dbReference type="ARBA" id="ARBA00022723"/>
    </source>
</evidence>
<feature type="binding site" evidence="5">
    <location>
        <position position="209"/>
    </location>
    <ligand>
        <name>Fe cation</name>
        <dbReference type="ChEBI" id="CHEBI:24875"/>
        <note>catalytic</note>
    </ligand>
</feature>
<dbReference type="Proteomes" id="UP000215509">
    <property type="component" value="Unassembled WGS sequence"/>
</dbReference>
<dbReference type="GO" id="GO:0046872">
    <property type="term" value="F:metal ion binding"/>
    <property type="evidence" value="ECO:0007669"/>
    <property type="project" value="UniProtKB-KW"/>
</dbReference>
<accession>A0A229ULR6</accession>
<comment type="caution">
    <text evidence="6">The sequence shown here is derived from an EMBL/GenBank/DDBJ whole genome shotgun (WGS) entry which is preliminary data.</text>
</comment>
<dbReference type="RefSeq" id="WP_094016895.1">
    <property type="nucleotide sequence ID" value="NZ_NMQW01000033.1"/>
</dbReference>
<dbReference type="GO" id="GO:0004497">
    <property type="term" value="F:monooxygenase activity"/>
    <property type="evidence" value="ECO:0007669"/>
    <property type="project" value="UniProtKB-KW"/>
</dbReference>
<dbReference type="PANTHER" id="PTHR10543:SF24">
    <property type="entry name" value="CAROTENOID ISOMEROOXYGENASE"/>
    <property type="match status" value="1"/>
</dbReference>
<dbReference type="EMBL" id="NMQW01000033">
    <property type="protein sequence ID" value="OXM84323.1"/>
    <property type="molecule type" value="Genomic_DNA"/>
</dbReference>
<dbReference type="PANTHER" id="PTHR10543">
    <property type="entry name" value="BETA-CAROTENE DIOXYGENASE"/>
    <property type="match status" value="1"/>
</dbReference>
<evidence type="ECO:0000313" key="6">
    <source>
        <dbReference type="EMBL" id="OXM84323.1"/>
    </source>
</evidence>
<keyword evidence="2 5" id="KW-0479">Metal-binding</keyword>
<evidence type="ECO:0000256" key="4">
    <source>
        <dbReference type="ARBA" id="ARBA00023004"/>
    </source>
</evidence>
<comment type="similarity">
    <text evidence="1">Belongs to the carotenoid oxygenase family.</text>
</comment>
<keyword evidence="7" id="KW-1185">Reference proteome</keyword>
<feature type="binding site" evidence="5">
    <location>
        <position position="276"/>
    </location>
    <ligand>
        <name>Fe cation</name>
        <dbReference type="ChEBI" id="CHEBI:24875"/>
        <note>catalytic</note>
    </ligand>
</feature>
<evidence type="ECO:0000313" key="7">
    <source>
        <dbReference type="Proteomes" id="UP000215509"/>
    </source>
</evidence>
<comment type="cofactor">
    <cofactor evidence="5">
        <name>Fe(2+)</name>
        <dbReference type="ChEBI" id="CHEBI:29033"/>
    </cofactor>
    <text evidence="5">Binds 1 Fe(2+) ion per subunit.</text>
</comment>
<keyword evidence="6" id="KW-0503">Monooxygenase</keyword>
<proteinExistence type="inferred from homology"/>
<sequence>MTQQPLFELGFTNLDSEIQQQPLAVTGIIPAWLSGTLFRNGPAKFTTAQGWHTHWFDGLAMLHKFTFGDARVHYSNKFLRSNAYHRAMETGELGSGFGSVHGRKTTQGNNANVNLSVINGHYVAMTETPAVVEFDPFTLDTIDVLPFDNAFPGQFTTAHPHIDFKTRDHLNFTIDFGRTSSYQFYSIGPNSTRKEFIGSIPVLEPSYIHSFAVTEHYIVLAEFPFVVNPQELVSSGKSFIENFHWKPEQGTRFHVIQKSDGALLKTFESEAFFSFHHVNAYEYGGELIVDLCASRTAGIVGSLQVDKLTSTVEDHHTDDARDNFTELRRYRLPLHQSSHSSFISGEVLSSETMDLPTVNDARCGSRSYRYAYGISTNQAQVESFSNQLVKADVHSGASKVWYEAGCYPGEPIFVERPHAKSEDDGVILSVVLDGKQGHSFLLILDAVTFQELGKVHVPHHIPFGFHGMFTEELFIRHR</sequence>
<organism evidence="6 7">
    <name type="scientific">Paenibacillus rigui</name>
    <dbReference type="NCBI Taxonomy" id="554312"/>
    <lineage>
        <taxon>Bacteria</taxon>
        <taxon>Bacillati</taxon>
        <taxon>Bacillota</taxon>
        <taxon>Bacilli</taxon>
        <taxon>Bacillales</taxon>
        <taxon>Paenibacillaceae</taxon>
        <taxon>Paenibacillus</taxon>
    </lineage>
</organism>
<evidence type="ECO:0000256" key="5">
    <source>
        <dbReference type="PIRSR" id="PIRSR604294-1"/>
    </source>
</evidence>
<keyword evidence="4 5" id="KW-0408">Iron</keyword>
<protein>
    <submittedName>
        <fullName evidence="6">Beta-carotene 15,15'-monooxygenase</fullName>
    </submittedName>
</protein>
<keyword evidence="3" id="KW-0560">Oxidoreductase</keyword>
<dbReference type="GO" id="GO:0016121">
    <property type="term" value="P:carotene catabolic process"/>
    <property type="evidence" value="ECO:0007669"/>
    <property type="project" value="TreeGrafter"/>
</dbReference>
<dbReference type="OrthoDB" id="6636843at2"/>
<reference evidence="6 7" key="1">
    <citation type="submission" date="2017-07" db="EMBL/GenBank/DDBJ databases">
        <title>Genome sequencing and assembly of Paenibacillus rigui.</title>
        <authorList>
            <person name="Mayilraj S."/>
        </authorList>
    </citation>
    <scope>NUCLEOTIDE SEQUENCE [LARGE SCALE GENOMIC DNA]</scope>
    <source>
        <strain evidence="6 7">JCM 16352</strain>
    </source>
</reference>
<name>A0A229ULR6_9BACL</name>
<evidence type="ECO:0000256" key="3">
    <source>
        <dbReference type="ARBA" id="ARBA00023002"/>
    </source>
</evidence>
<dbReference type="AlphaFoldDB" id="A0A229ULR6"/>
<dbReference type="GO" id="GO:0010436">
    <property type="term" value="F:carotenoid dioxygenase activity"/>
    <property type="evidence" value="ECO:0007669"/>
    <property type="project" value="TreeGrafter"/>
</dbReference>
<feature type="binding site" evidence="5">
    <location>
        <position position="466"/>
    </location>
    <ligand>
        <name>Fe cation</name>
        <dbReference type="ChEBI" id="CHEBI:24875"/>
        <note>catalytic</note>
    </ligand>
</feature>
<gene>
    <name evidence="6" type="ORF">CF651_21310</name>
</gene>
<dbReference type="Pfam" id="PF03055">
    <property type="entry name" value="RPE65"/>
    <property type="match status" value="1"/>
</dbReference>